<proteinExistence type="predicted"/>
<protein>
    <submittedName>
        <fullName evidence="1">Uncharacterized protein</fullName>
    </submittedName>
</protein>
<reference evidence="1 2" key="1">
    <citation type="journal article" date="2019" name="mSystems">
        <title>Life at home and on the roam: Genomic adaptions reflect the dual lifestyle of an intracellular, facultative symbiont.</title>
        <authorList>
            <person name="Burgsdorf I."/>
        </authorList>
    </citation>
    <scope>NUCLEOTIDE SEQUENCE [LARGE SCALE GENOMIC DNA]</scope>
    <source>
        <strain evidence="1">277cV</strain>
    </source>
</reference>
<comment type="caution">
    <text evidence="1">The sequence shown here is derived from an EMBL/GenBank/DDBJ whole genome shotgun (WGS) entry which is preliminary data.</text>
</comment>
<dbReference type="AlphaFoldDB" id="A0A524RPY0"/>
<evidence type="ECO:0000313" key="2">
    <source>
        <dbReference type="Proteomes" id="UP000317990"/>
    </source>
</evidence>
<gene>
    <name evidence="1" type="ORF">ERJ67_02800</name>
</gene>
<sequence length="211" mass="23999">MQWLRQVGRVAALQCLSFQSPARDGSQLISRSHPLVVELVDFMAERAPSGLDTDLAARASFIRTKAVSRRTQLLVLRLRHQLHQERWTGHFYEVLQALLLEECLTVRLQGDAVEPLEGRSGQELLEAAPSRNMDPGERQQWLRTAVGSLDGLAPWLDALAQRLAQLAEDDHRRLRKASLRLRQTLRMNYRCEPTLPVDVIRLFLLLPAPSL</sequence>
<dbReference type="EMBL" id="SRMO01000035">
    <property type="protein sequence ID" value="TGG94458.1"/>
    <property type="molecule type" value="Genomic_DNA"/>
</dbReference>
<accession>A0A524RPY0</accession>
<name>A0A524RPY0_9CHRO</name>
<organism evidence="1 2">
    <name type="scientific">Aphanocapsa feldmannii 277cV</name>
    <dbReference type="NCBI Taxonomy" id="2507553"/>
    <lineage>
        <taxon>Bacteria</taxon>
        <taxon>Bacillati</taxon>
        <taxon>Cyanobacteriota</taxon>
        <taxon>Cyanophyceae</taxon>
        <taxon>Oscillatoriophycideae</taxon>
        <taxon>Chroococcales</taxon>
        <taxon>Microcystaceae</taxon>
        <taxon>Aphanocapsa</taxon>
    </lineage>
</organism>
<dbReference type="Proteomes" id="UP000317990">
    <property type="component" value="Unassembled WGS sequence"/>
</dbReference>
<evidence type="ECO:0000313" key="1">
    <source>
        <dbReference type="EMBL" id="TGG94458.1"/>
    </source>
</evidence>